<reference evidence="7" key="2">
    <citation type="submission" date="2020-04" db="EMBL/GenBank/DDBJ databases">
        <authorList>
            <consortium name="NCBI Genome Project"/>
        </authorList>
    </citation>
    <scope>NUCLEOTIDE SEQUENCE</scope>
    <source>
        <strain evidence="7">CBS 781.70</strain>
    </source>
</reference>
<evidence type="ECO:0000313" key="6">
    <source>
        <dbReference type="Proteomes" id="UP000504638"/>
    </source>
</evidence>
<name>A0A6G1FY29_9PEZI</name>
<dbReference type="Proteomes" id="UP000504638">
    <property type="component" value="Unplaced"/>
</dbReference>
<dbReference type="PANTHER" id="PTHR10696">
    <property type="entry name" value="GAMMA-BUTYROBETAINE HYDROXYLASE-RELATED"/>
    <property type="match status" value="1"/>
</dbReference>
<keyword evidence="2" id="KW-0045">Antibiotic biosynthesis</keyword>
<dbReference type="OrthoDB" id="272271at2759"/>
<dbReference type="GO" id="GO:0017000">
    <property type="term" value="P:antibiotic biosynthetic process"/>
    <property type="evidence" value="ECO:0007669"/>
    <property type="project" value="UniProtKB-KW"/>
</dbReference>
<accession>A0A6G1FY29</accession>
<gene>
    <name evidence="5 7" type="ORF">P152DRAFT_93742</name>
</gene>
<dbReference type="SUPFAM" id="SSF51197">
    <property type="entry name" value="Clavaminate synthase-like"/>
    <property type="match status" value="1"/>
</dbReference>
<dbReference type="EMBL" id="ML975165">
    <property type="protein sequence ID" value="KAF1810703.1"/>
    <property type="molecule type" value="Genomic_DNA"/>
</dbReference>
<dbReference type="InterPro" id="IPR003819">
    <property type="entry name" value="TauD/TfdA-like"/>
</dbReference>
<dbReference type="Gene3D" id="3.60.130.10">
    <property type="entry name" value="Clavaminate synthase-like"/>
    <property type="match status" value="1"/>
</dbReference>
<keyword evidence="5 7" id="KW-0223">Dioxygenase</keyword>
<dbReference type="Pfam" id="PF02668">
    <property type="entry name" value="TauD"/>
    <property type="match status" value="1"/>
</dbReference>
<dbReference type="AlphaFoldDB" id="A0A6G1FY29"/>
<evidence type="ECO:0000313" key="7">
    <source>
        <dbReference type="RefSeq" id="XP_033532334.1"/>
    </source>
</evidence>
<evidence type="ECO:0000259" key="4">
    <source>
        <dbReference type="Pfam" id="PF02668"/>
    </source>
</evidence>
<evidence type="ECO:0000256" key="3">
    <source>
        <dbReference type="SAM" id="MobiDB-lite"/>
    </source>
</evidence>
<keyword evidence="1" id="KW-0560">Oxidoreductase</keyword>
<proteinExistence type="predicted"/>
<feature type="domain" description="TauD/TfdA-like" evidence="4">
    <location>
        <begin position="80"/>
        <end position="344"/>
    </location>
</feature>
<evidence type="ECO:0000313" key="5">
    <source>
        <dbReference type="EMBL" id="KAF1810703.1"/>
    </source>
</evidence>
<dbReference type="GeneID" id="54423929"/>
<reference evidence="5 7" key="1">
    <citation type="submission" date="2020-01" db="EMBL/GenBank/DDBJ databases">
        <authorList>
            <consortium name="DOE Joint Genome Institute"/>
            <person name="Haridas S."/>
            <person name="Albert R."/>
            <person name="Binder M."/>
            <person name="Bloem J."/>
            <person name="Labutti K."/>
            <person name="Salamov A."/>
            <person name="Andreopoulos B."/>
            <person name="Baker S.E."/>
            <person name="Barry K."/>
            <person name="Bills G."/>
            <person name="Bluhm B.H."/>
            <person name="Cannon C."/>
            <person name="Castanera R."/>
            <person name="Culley D.E."/>
            <person name="Daum C."/>
            <person name="Ezra D."/>
            <person name="Gonzalez J.B."/>
            <person name="Henrissat B."/>
            <person name="Kuo A."/>
            <person name="Liang C."/>
            <person name="Lipzen A."/>
            <person name="Lutzoni F."/>
            <person name="Magnuson J."/>
            <person name="Mondo S."/>
            <person name="Nolan M."/>
            <person name="Ohm R."/>
            <person name="Pangilinan J."/>
            <person name="Park H.-J."/>
            <person name="Ramirez L."/>
            <person name="Alfaro M."/>
            <person name="Sun H."/>
            <person name="Tritt A."/>
            <person name="Yoshinaga Y."/>
            <person name="Zwiers L.-H."/>
            <person name="Turgeon B.G."/>
            <person name="Goodwin S.B."/>
            <person name="Spatafora J.W."/>
            <person name="Crous P.W."/>
            <person name="Grigoriev I.V."/>
        </authorList>
    </citation>
    <scope>NUCLEOTIDE SEQUENCE</scope>
    <source>
        <strain evidence="5 7">CBS 781.70</strain>
    </source>
</reference>
<reference evidence="7" key="3">
    <citation type="submission" date="2025-04" db="UniProtKB">
        <authorList>
            <consortium name="RefSeq"/>
        </authorList>
    </citation>
    <scope>IDENTIFICATION</scope>
    <source>
        <strain evidence="7">CBS 781.70</strain>
    </source>
</reference>
<dbReference type="InterPro" id="IPR042098">
    <property type="entry name" value="TauD-like_sf"/>
</dbReference>
<dbReference type="InterPro" id="IPR050411">
    <property type="entry name" value="AlphaKG_dependent_hydroxylases"/>
</dbReference>
<organism evidence="5">
    <name type="scientific">Eremomyces bilateralis CBS 781.70</name>
    <dbReference type="NCBI Taxonomy" id="1392243"/>
    <lineage>
        <taxon>Eukaryota</taxon>
        <taxon>Fungi</taxon>
        <taxon>Dikarya</taxon>
        <taxon>Ascomycota</taxon>
        <taxon>Pezizomycotina</taxon>
        <taxon>Dothideomycetes</taxon>
        <taxon>Dothideomycetes incertae sedis</taxon>
        <taxon>Eremomycetales</taxon>
        <taxon>Eremomycetaceae</taxon>
        <taxon>Eremomyces</taxon>
    </lineage>
</organism>
<feature type="region of interest" description="Disordered" evidence="3">
    <location>
        <begin position="1"/>
        <end position="23"/>
    </location>
</feature>
<evidence type="ECO:0000256" key="1">
    <source>
        <dbReference type="ARBA" id="ARBA00023002"/>
    </source>
</evidence>
<sequence>MASRSNPSPPPEDTELTSGQSPPIYSLLRPYAAFPKKITGPTVWTKEEYEQNPTRWTHAFTSQEIKELGDATDQWITSGKPLVKITKEYFPFPTLAGVLANIRQILLDGPGFVLFKGIPVETWGTPKSAVAYMALGSHLGHAVSQNGKGHILGHVKDLNEDATRTDKVRIYRTNARQFFHTDAGDMVGLLCLARALEGGESDVVSTHNLFNVLQEENPRVAELLTQPIWYFDQKGETSDGQKEWIRGTMLYIEPKEGGRVFGSFDPYYVTSLKRFSDAGLVPPLSDEQKNALEVLESTCLRLALHMILEVGDIQFLSNAQVLHARTAYKDAAPPAPRRHLLRLWLSTPEYEGGWKIPFEDSNRRLRSGIQVNRTPPVANLEAD</sequence>
<evidence type="ECO:0000256" key="2">
    <source>
        <dbReference type="ARBA" id="ARBA00023194"/>
    </source>
</evidence>
<dbReference type="RefSeq" id="XP_033532334.1">
    <property type="nucleotide sequence ID" value="XM_033683359.1"/>
</dbReference>
<dbReference type="PANTHER" id="PTHR10696:SF56">
    <property type="entry name" value="TAUD_TFDA-LIKE DOMAIN-CONTAINING PROTEIN"/>
    <property type="match status" value="1"/>
</dbReference>
<keyword evidence="6" id="KW-1185">Reference proteome</keyword>
<protein>
    <submittedName>
        <fullName evidence="5 7">Taurine catabolism dioxygenase TauD, TfdA family protein</fullName>
    </submittedName>
</protein>
<dbReference type="GO" id="GO:0051213">
    <property type="term" value="F:dioxygenase activity"/>
    <property type="evidence" value="ECO:0007669"/>
    <property type="project" value="UniProtKB-KW"/>
</dbReference>